<dbReference type="InterPro" id="IPR010982">
    <property type="entry name" value="Lambda_DNA-bd_dom_sf"/>
</dbReference>
<keyword evidence="1" id="KW-0805">Transcription regulation</keyword>
<dbReference type="Proteomes" id="UP000254938">
    <property type="component" value="Unassembled WGS sequence"/>
</dbReference>
<proteinExistence type="predicted"/>
<dbReference type="PROSITE" id="PS50943">
    <property type="entry name" value="HTH_CROC1"/>
    <property type="match status" value="1"/>
</dbReference>
<dbReference type="SMART" id="SM00354">
    <property type="entry name" value="HTH_LACI"/>
    <property type="match status" value="1"/>
</dbReference>
<evidence type="ECO:0000256" key="3">
    <source>
        <dbReference type="ARBA" id="ARBA00023163"/>
    </source>
</evidence>
<dbReference type="GO" id="GO:0000976">
    <property type="term" value="F:transcription cis-regulatory region binding"/>
    <property type="evidence" value="ECO:0007669"/>
    <property type="project" value="TreeGrafter"/>
</dbReference>
<evidence type="ECO:0000259" key="5">
    <source>
        <dbReference type="PROSITE" id="PS50943"/>
    </source>
</evidence>
<dbReference type="Gene3D" id="3.40.50.2300">
    <property type="match status" value="2"/>
</dbReference>
<evidence type="ECO:0000313" key="6">
    <source>
        <dbReference type="EMBL" id="STS82720.1"/>
    </source>
</evidence>
<dbReference type="GO" id="GO:0003700">
    <property type="term" value="F:DNA-binding transcription factor activity"/>
    <property type="evidence" value="ECO:0007669"/>
    <property type="project" value="TreeGrafter"/>
</dbReference>
<dbReference type="EMBL" id="UGKQ01000007">
    <property type="protein sequence ID" value="STS82720.1"/>
    <property type="molecule type" value="Genomic_DNA"/>
</dbReference>
<feature type="domain" description="HTH cro/C1-type" evidence="5">
    <location>
        <begin position="12"/>
        <end position="54"/>
    </location>
</feature>
<dbReference type="Pfam" id="PF00356">
    <property type="entry name" value="LacI"/>
    <property type="match status" value="1"/>
</dbReference>
<dbReference type="InterPro" id="IPR000843">
    <property type="entry name" value="HTH_LacI"/>
</dbReference>
<dbReference type="AlphaFoldDB" id="A0A377TXK5"/>
<keyword evidence="2" id="KW-0238">DNA-binding</keyword>
<organism evidence="6 7">
    <name type="scientific">Klebsiella pneumoniae</name>
    <dbReference type="NCBI Taxonomy" id="573"/>
    <lineage>
        <taxon>Bacteria</taxon>
        <taxon>Pseudomonadati</taxon>
        <taxon>Pseudomonadota</taxon>
        <taxon>Gammaproteobacteria</taxon>
        <taxon>Enterobacterales</taxon>
        <taxon>Enterobacteriaceae</taxon>
        <taxon>Klebsiella/Raoultella group</taxon>
        <taxon>Klebsiella</taxon>
        <taxon>Klebsiella pneumoniae complex</taxon>
    </lineage>
</organism>
<dbReference type="InterPro" id="IPR001761">
    <property type="entry name" value="Peripla_BP/Lac1_sug-bd_dom"/>
</dbReference>
<evidence type="ECO:0000313" key="7">
    <source>
        <dbReference type="Proteomes" id="UP000254938"/>
    </source>
</evidence>
<evidence type="ECO:0000256" key="1">
    <source>
        <dbReference type="ARBA" id="ARBA00023015"/>
    </source>
</evidence>
<dbReference type="PANTHER" id="PTHR30146:SF109">
    <property type="entry name" value="HTH-TYPE TRANSCRIPTIONAL REGULATOR GALS"/>
    <property type="match status" value="1"/>
</dbReference>
<reference evidence="6 7" key="1">
    <citation type="submission" date="2018-06" db="EMBL/GenBank/DDBJ databases">
        <authorList>
            <consortium name="Pathogen Informatics"/>
            <person name="Doyle S."/>
        </authorList>
    </citation>
    <scope>NUCLEOTIDE SEQUENCE [LARGE SCALE GENOMIC DNA]</scope>
    <source>
        <strain evidence="6 7">NCTC9140</strain>
    </source>
</reference>
<dbReference type="PROSITE" id="PS50932">
    <property type="entry name" value="HTH_LACI_2"/>
    <property type="match status" value="1"/>
</dbReference>
<gene>
    <name evidence="6" type="primary">rbsR_4</name>
    <name evidence="6" type="ORF">NCTC9140_04471</name>
</gene>
<dbReference type="CDD" id="cd01392">
    <property type="entry name" value="HTH_LacI"/>
    <property type="match status" value="1"/>
</dbReference>
<dbReference type="CDD" id="cd06267">
    <property type="entry name" value="PBP1_LacI_sugar_binding-like"/>
    <property type="match status" value="1"/>
</dbReference>
<protein>
    <submittedName>
        <fullName evidence="6">Regulatory protein</fullName>
    </submittedName>
</protein>
<dbReference type="InterPro" id="IPR001387">
    <property type="entry name" value="Cro/C1-type_HTH"/>
</dbReference>
<accession>A0A377TXK5</accession>
<sequence>MAQEMSIKRVLLSDVAKLAGLSKATLSRYMNNSIVLPQDTIDRIETAIRELDYRGNSLARRLSKGGSETLGLVLPDITNPFFAELADAAEEAASASGYSLVLCITRNNPEKECQFIRWLDTCQVDGLLFTTNRPDNGLLRKEVQRHERIVLLDEDIPGSKVPKVFADNVQGGRIATEKLIAAGHRHIAFVGGPDKLMSVRERYQGFCTAMEQAGLSWPPEWVMYGDYQREFGQQALRYLFSQQVRPTAVFAASDYLVLGLLDGLRASGLQAPEALSLVGFDDANYADFTQPRISTIRQPARELGRTAVNIMMRLLNDDPDIPAETRLPVEWMAATRSRFVKPVPKWRKSARFWRKKRSINNLFTIISKPVYRIVFN</sequence>
<dbReference type="PANTHER" id="PTHR30146">
    <property type="entry name" value="LACI-RELATED TRANSCRIPTIONAL REPRESSOR"/>
    <property type="match status" value="1"/>
</dbReference>
<dbReference type="SUPFAM" id="SSF53822">
    <property type="entry name" value="Periplasmic binding protein-like I"/>
    <property type="match status" value="1"/>
</dbReference>
<keyword evidence="3" id="KW-0804">Transcription</keyword>
<feature type="domain" description="HTH lacI-type" evidence="4">
    <location>
        <begin position="10"/>
        <end position="64"/>
    </location>
</feature>
<dbReference type="SUPFAM" id="SSF47413">
    <property type="entry name" value="lambda repressor-like DNA-binding domains"/>
    <property type="match status" value="1"/>
</dbReference>
<name>A0A377TXK5_KLEPN</name>
<dbReference type="Pfam" id="PF00532">
    <property type="entry name" value="Peripla_BP_1"/>
    <property type="match status" value="1"/>
</dbReference>
<dbReference type="InterPro" id="IPR028082">
    <property type="entry name" value="Peripla_BP_I"/>
</dbReference>
<evidence type="ECO:0000259" key="4">
    <source>
        <dbReference type="PROSITE" id="PS50932"/>
    </source>
</evidence>
<evidence type="ECO:0000256" key="2">
    <source>
        <dbReference type="ARBA" id="ARBA00023125"/>
    </source>
</evidence>
<dbReference type="Gene3D" id="1.10.260.40">
    <property type="entry name" value="lambda repressor-like DNA-binding domains"/>
    <property type="match status" value="1"/>
</dbReference>